<dbReference type="SUPFAM" id="SSF56024">
    <property type="entry name" value="Phospholipase D/nuclease"/>
    <property type="match status" value="2"/>
</dbReference>
<dbReference type="PROSITE" id="PS50035">
    <property type="entry name" value="PLD"/>
    <property type="match status" value="2"/>
</dbReference>
<feature type="chain" id="PRO_5032564842" evidence="1">
    <location>
        <begin position="25"/>
        <end position="507"/>
    </location>
</feature>
<protein>
    <submittedName>
        <fullName evidence="3">Phospholipase D family protein</fullName>
    </submittedName>
</protein>
<feature type="signal peptide" evidence="1">
    <location>
        <begin position="1"/>
        <end position="24"/>
    </location>
</feature>
<dbReference type="InterPro" id="IPR025202">
    <property type="entry name" value="PLD-like_dom"/>
</dbReference>
<dbReference type="EMBL" id="DRLF01000021">
    <property type="protein sequence ID" value="HEC05321.1"/>
    <property type="molecule type" value="Genomic_DNA"/>
</dbReference>
<dbReference type="CDD" id="cd09111">
    <property type="entry name" value="PLDc_ymdC_like_1"/>
    <property type="match status" value="1"/>
</dbReference>
<accession>A0A831RQV8</accession>
<gene>
    <name evidence="3" type="ORF">ENJ12_00585</name>
</gene>
<dbReference type="GO" id="GO:0032049">
    <property type="term" value="P:cardiolipin biosynthetic process"/>
    <property type="evidence" value="ECO:0007669"/>
    <property type="project" value="UniProtKB-ARBA"/>
</dbReference>
<dbReference type="CDD" id="cd09113">
    <property type="entry name" value="PLDc_ymdC_like_2"/>
    <property type="match status" value="1"/>
</dbReference>
<keyword evidence="1" id="KW-0732">Signal</keyword>
<feature type="domain" description="PLD phosphodiesterase" evidence="2">
    <location>
        <begin position="168"/>
        <end position="195"/>
    </location>
</feature>
<organism evidence="3">
    <name type="scientific">Thiolapillus brandeum</name>
    <dbReference type="NCBI Taxonomy" id="1076588"/>
    <lineage>
        <taxon>Bacteria</taxon>
        <taxon>Pseudomonadati</taxon>
        <taxon>Pseudomonadota</taxon>
        <taxon>Gammaproteobacteria</taxon>
        <taxon>Chromatiales</taxon>
        <taxon>Sedimenticolaceae</taxon>
        <taxon>Thiolapillus</taxon>
    </lineage>
</organism>
<dbReference type="Gene3D" id="3.30.870.10">
    <property type="entry name" value="Endonuclease Chain A"/>
    <property type="match status" value="2"/>
</dbReference>
<proteinExistence type="predicted"/>
<dbReference type="GO" id="GO:0030572">
    <property type="term" value="F:phosphatidyltransferase activity"/>
    <property type="evidence" value="ECO:0007669"/>
    <property type="project" value="UniProtKB-ARBA"/>
</dbReference>
<dbReference type="Pfam" id="PF13091">
    <property type="entry name" value="PLDc_2"/>
    <property type="match status" value="2"/>
</dbReference>
<dbReference type="SMART" id="SM00155">
    <property type="entry name" value="PLDc"/>
    <property type="match status" value="2"/>
</dbReference>
<evidence type="ECO:0000259" key="2">
    <source>
        <dbReference type="PROSITE" id="PS50035"/>
    </source>
</evidence>
<evidence type="ECO:0000313" key="3">
    <source>
        <dbReference type="EMBL" id="HEC05321.1"/>
    </source>
</evidence>
<dbReference type="PANTHER" id="PTHR21248">
    <property type="entry name" value="CARDIOLIPIN SYNTHASE"/>
    <property type="match status" value="1"/>
</dbReference>
<reference evidence="3" key="1">
    <citation type="journal article" date="2020" name="mSystems">
        <title>Genome- and Community-Level Interaction Insights into Carbon Utilization and Element Cycling Functions of Hydrothermarchaeota in Hydrothermal Sediment.</title>
        <authorList>
            <person name="Zhou Z."/>
            <person name="Liu Y."/>
            <person name="Xu W."/>
            <person name="Pan J."/>
            <person name="Luo Z.H."/>
            <person name="Li M."/>
        </authorList>
    </citation>
    <scope>NUCLEOTIDE SEQUENCE [LARGE SCALE GENOMIC DNA]</scope>
    <source>
        <strain evidence="3">HyVt-458</strain>
    </source>
</reference>
<dbReference type="PROSITE" id="PS51257">
    <property type="entry name" value="PROKAR_LIPOPROTEIN"/>
    <property type="match status" value="1"/>
</dbReference>
<feature type="domain" description="PLD phosphodiesterase" evidence="2">
    <location>
        <begin position="406"/>
        <end position="429"/>
    </location>
</feature>
<comment type="caution">
    <text evidence="3">The sequence shown here is derived from an EMBL/GenBank/DDBJ whole genome shotgun (WGS) entry which is preliminary data.</text>
</comment>
<dbReference type="InterPro" id="IPR001736">
    <property type="entry name" value="PLipase_D/transphosphatidylase"/>
</dbReference>
<dbReference type="AlphaFoldDB" id="A0A831RQV8"/>
<sequence length="507" mass="56420">MKLRSLLIVSSILLLVACSSPSLRTDLPRPELSQASAEAESGILAKIAADIRLQHGNDASGFRLLDGSEEALEWRLALIDSAVSSLDIQTYLWYPDDSGTLLLERVVEAANRGVRVRLIVDDLLTIGLGQLMYELQNHPNIEFRIFNPWKERGVLSRAGAFLVEMERLNRRMHDKLMVADGVAAIVGGRNIGDHYFGLSDAYNFHDLDLLGFGAIGAQASGMFDSFWNSEWVVSAGNLDTEPDPVFARKKWDRIRARNRSSARMKRFAEKPQSWEPELKTLVDQLYPGTSRLVYDTAVHEGIAQNVAANIFGIMGSAQEELLITNAYIIPAQPAIDLIRDLTDRGVKVRILTNSLATHDVPAVNSHYKPWRDDLILAGAELHELRPDAAIRSLVGIPPVQGEFVGLHTKSFVVDRKRVFIGSMNLDPRSFNINAEAGVVVESPGLGQALAKVMERDMSPQNAWQVKLDAGGNLYWEDDQGVLEEQPARNMGQRIQDVIFEAFPREQY</sequence>
<dbReference type="Proteomes" id="UP000886339">
    <property type="component" value="Unassembled WGS sequence"/>
</dbReference>
<evidence type="ECO:0000256" key="1">
    <source>
        <dbReference type="SAM" id="SignalP"/>
    </source>
</evidence>
<dbReference type="PANTHER" id="PTHR21248:SF12">
    <property type="entry name" value="CARDIOLIPIN SYNTHASE C"/>
    <property type="match status" value="1"/>
</dbReference>
<name>A0A831RQV8_9GAMM</name>